<evidence type="ECO:0000313" key="2">
    <source>
        <dbReference type="EMBL" id="TDK64506.1"/>
    </source>
</evidence>
<sequence length="305" mass="32514">MNRHRLTQLMLATAIVAGSVNSTAALAQDSNSAYPDMGKLLATGGISTVEGAGGGGITPWALIAGYGTQDSYGANVHYTYLSTQDFALDTYGAALGLFDRVELSVAKQKFRANNGPLNGLTIEQNIVGVKVKIAGDAVYDQDSWMPQIAVGAEYKTNSGLTGLLNAPVTALGAKHTKGTDYYVAATKIFLDQSVIADLTVRATEANQMGLLGFGGDLNNSYKAEIEGSLGYLFSKNWIAGTEYRHKPRNLAADKEGAYYDAFVAWFPSKNVSLTLAYANLNSIVAPVTKNEDRQHGLYLSLQTGF</sequence>
<protein>
    <submittedName>
        <fullName evidence="2">DUF3034 family protein</fullName>
    </submittedName>
</protein>
<keyword evidence="1" id="KW-0732">Signal</keyword>
<comment type="caution">
    <text evidence="2">The sequence shown here is derived from an EMBL/GenBank/DDBJ whole genome shotgun (WGS) entry which is preliminary data.</text>
</comment>
<dbReference type="Proteomes" id="UP000294829">
    <property type="component" value="Unassembled WGS sequence"/>
</dbReference>
<evidence type="ECO:0000313" key="3">
    <source>
        <dbReference type="Proteomes" id="UP000294829"/>
    </source>
</evidence>
<dbReference type="EMBL" id="SMYL01000007">
    <property type="protein sequence ID" value="TDK64506.1"/>
    <property type="molecule type" value="Genomic_DNA"/>
</dbReference>
<accession>A0A4R5VYP3</accession>
<proteinExistence type="predicted"/>
<reference evidence="2 3" key="1">
    <citation type="submission" date="2019-03" db="EMBL/GenBank/DDBJ databases">
        <title>Sapientia aquatica gen. nov., sp. nov., isolated from a crater lake.</title>
        <authorList>
            <person name="Felfoldi T."/>
            <person name="Szabo A."/>
            <person name="Toth E."/>
            <person name="Schumann P."/>
            <person name="Keki Z."/>
            <person name="Marialigeti K."/>
            <person name="Mathe I."/>
        </authorList>
    </citation>
    <scope>NUCLEOTIDE SEQUENCE [LARGE SCALE GENOMIC DNA]</scope>
    <source>
        <strain evidence="2 3">SA-152</strain>
    </source>
</reference>
<organism evidence="2 3">
    <name type="scientific">Sapientia aquatica</name>
    <dbReference type="NCBI Taxonomy" id="1549640"/>
    <lineage>
        <taxon>Bacteria</taxon>
        <taxon>Pseudomonadati</taxon>
        <taxon>Pseudomonadota</taxon>
        <taxon>Betaproteobacteria</taxon>
        <taxon>Burkholderiales</taxon>
        <taxon>Oxalobacteraceae</taxon>
        <taxon>Sapientia</taxon>
    </lineage>
</organism>
<dbReference type="AlphaFoldDB" id="A0A4R5VYP3"/>
<evidence type="ECO:0000256" key="1">
    <source>
        <dbReference type="SAM" id="SignalP"/>
    </source>
</evidence>
<keyword evidence="3" id="KW-1185">Reference proteome</keyword>
<gene>
    <name evidence="2" type="ORF">E2I14_13755</name>
</gene>
<dbReference type="RefSeq" id="WP_133329499.1">
    <property type="nucleotide sequence ID" value="NZ_SMYL01000007.1"/>
</dbReference>
<dbReference type="OrthoDB" id="9126735at2"/>
<dbReference type="Pfam" id="PF11231">
    <property type="entry name" value="DUF3034"/>
    <property type="match status" value="1"/>
</dbReference>
<dbReference type="InterPro" id="IPR021393">
    <property type="entry name" value="DUF3034"/>
</dbReference>
<feature type="signal peptide" evidence="1">
    <location>
        <begin position="1"/>
        <end position="27"/>
    </location>
</feature>
<feature type="chain" id="PRO_5020991633" evidence="1">
    <location>
        <begin position="28"/>
        <end position="305"/>
    </location>
</feature>
<name>A0A4R5VYP3_9BURK</name>